<proteinExistence type="predicted"/>
<organism evidence="1">
    <name type="scientific">Rhizophora mucronata</name>
    <name type="common">Asiatic mangrove</name>
    <dbReference type="NCBI Taxonomy" id="61149"/>
    <lineage>
        <taxon>Eukaryota</taxon>
        <taxon>Viridiplantae</taxon>
        <taxon>Streptophyta</taxon>
        <taxon>Embryophyta</taxon>
        <taxon>Tracheophyta</taxon>
        <taxon>Spermatophyta</taxon>
        <taxon>Magnoliopsida</taxon>
        <taxon>eudicotyledons</taxon>
        <taxon>Gunneridae</taxon>
        <taxon>Pentapetalae</taxon>
        <taxon>rosids</taxon>
        <taxon>fabids</taxon>
        <taxon>Malpighiales</taxon>
        <taxon>Rhizophoraceae</taxon>
        <taxon>Rhizophora</taxon>
    </lineage>
</organism>
<dbReference type="EMBL" id="GGEC01047733">
    <property type="protein sequence ID" value="MBX28217.1"/>
    <property type="molecule type" value="Transcribed_RNA"/>
</dbReference>
<accession>A0A2P2MDF1</accession>
<sequence length="82" mass="9788">MGLIFLKRIQKHPKQRISLSKLWMRNRIIHALERNCRGGARYSIRIKTQREYRESKMSLSPNGVARRYCNWRCGAPKCQPLM</sequence>
<name>A0A2P2MDF1_RHIMU</name>
<evidence type="ECO:0000313" key="1">
    <source>
        <dbReference type="EMBL" id="MBX28217.1"/>
    </source>
</evidence>
<reference evidence="1" key="1">
    <citation type="submission" date="2018-02" db="EMBL/GenBank/DDBJ databases">
        <title>Rhizophora mucronata_Transcriptome.</title>
        <authorList>
            <person name="Meera S.P."/>
            <person name="Sreeshan A."/>
            <person name="Augustine A."/>
        </authorList>
    </citation>
    <scope>NUCLEOTIDE SEQUENCE</scope>
    <source>
        <tissue evidence="1">Leaf</tissue>
    </source>
</reference>
<protein>
    <submittedName>
        <fullName evidence="1">Uncharacterized protein</fullName>
    </submittedName>
</protein>
<dbReference type="AlphaFoldDB" id="A0A2P2MDF1"/>